<organism evidence="7 8">
    <name type="scientific">Ensete ventricosum</name>
    <name type="common">Abyssinian banana</name>
    <name type="synonym">Musa ensete</name>
    <dbReference type="NCBI Taxonomy" id="4639"/>
    <lineage>
        <taxon>Eukaryota</taxon>
        <taxon>Viridiplantae</taxon>
        <taxon>Streptophyta</taxon>
        <taxon>Embryophyta</taxon>
        <taxon>Tracheophyta</taxon>
        <taxon>Spermatophyta</taxon>
        <taxon>Magnoliopsida</taxon>
        <taxon>Liliopsida</taxon>
        <taxon>Zingiberales</taxon>
        <taxon>Musaceae</taxon>
        <taxon>Ensete</taxon>
    </lineage>
</organism>
<dbReference type="InterPro" id="IPR045084">
    <property type="entry name" value="AIB/MYC-like"/>
</dbReference>
<dbReference type="Pfam" id="PF00010">
    <property type="entry name" value="HLH"/>
    <property type="match status" value="1"/>
</dbReference>
<evidence type="ECO:0000259" key="6">
    <source>
        <dbReference type="PROSITE" id="PS50888"/>
    </source>
</evidence>
<evidence type="ECO:0000256" key="1">
    <source>
        <dbReference type="ARBA" id="ARBA00005510"/>
    </source>
</evidence>
<dbReference type="AlphaFoldDB" id="A0AAV8PI32"/>
<evidence type="ECO:0000256" key="2">
    <source>
        <dbReference type="ARBA" id="ARBA00023015"/>
    </source>
</evidence>
<keyword evidence="4" id="KW-0539">Nucleus</keyword>
<dbReference type="InterPro" id="IPR011598">
    <property type="entry name" value="bHLH_dom"/>
</dbReference>
<dbReference type="Proteomes" id="UP001222027">
    <property type="component" value="Unassembled WGS sequence"/>
</dbReference>
<gene>
    <name evidence="7" type="ORF">OPV22_034796</name>
</gene>
<dbReference type="GO" id="GO:0046983">
    <property type="term" value="F:protein dimerization activity"/>
    <property type="evidence" value="ECO:0007669"/>
    <property type="project" value="InterPro"/>
</dbReference>
<feature type="compositionally biased region" description="Basic and acidic residues" evidence="5">
    <location>
        <begin position="124"/>
        <end position="136"/>
    </location>
</feature>
<dbReference type="SMART" id="SM00353">
    <property type="entry name" value="HLH"/>
    <property type="match status" value="1"/>
</dbReference>
<sequence length="219" mass="23655">MKLWTDDSASIMETFISSPAAAPEHHGPRWPPGVNSAASSTATSLAVAHFSYEINKSTSRERNEEVFASSSAAVTEGVKCDGLFGGGESDNSDLEASAKEVASSGITEQPENRPKKRGRKPANSRKEPLDHVEAERQRREKLNQRFYFLRSVVPNVSKMDKASLLADAVTYINELRSKTQALESDNQGRQSELSALRTDSESAGSSAGHNDPNKIGSGC</sequence>
<dbReference type="GO" id="GO:0003700">
    <property type="term" value="F:DNA-binding transcription factor activity"/>
    <property type="evidence" value="ECO:0007669"/>
    <property type="project" value="InterPro"/>
</dbReference>
<dbReference type="PANTHER" id="PTHR11514:SF43">
    <property type="entry name" value="TRANSCRIPTION FACTOR MYC2"/>
    <property type="match status" value="1"/>
</dbReference>
<dbReference type="PROSITE" id="PS50888">
    <property type="entry name" value="BHLH"/>
    <property type="match status" value="1"/>
</dbReference>
<reference evidence="7 8" key="1">
    <citation type="submission" date="2022-12" db="EMBL/GenBank/DDBJ databases">
        <title>Chromosome-scale assembly of the Ensete ventricosum genome.</title>
        <authorList>
            <person name="Dussert Y."/>
            <person name="Stocks J."/>
            <person name="Wendawek A."/>
            <person name="Woldeyes F."/>
            <person name="Nichols R.A."/>
            <person name="Borrell J.S."/>
        </authorList>
    </citation>
    <scope>NUCLEOTIDE SEQUENCE [LARGE SCALE GENOMIC DNA]</scope>
    <source>
        <strain evidence="8">cv. Maze</strain>
        <tissue evidence="7">Seeds</tissue>
    </source>
</reference>
<dbReference type="PANTHER" id="PTHR11514">
    <property type="entry name" value="MYC"/>
    <property type="match status" value="1"/>
</dbReference>
<dbReference type="EMBL" id="JAQQAF010000015">
    <property type="protein sequence ID" value="KAJ8456053.1"/>
    <property type="molecule type" value="Genomic_DNA"/>
</dbReference>
<comment type="similarity">
    <text evidence="1">Belongs to the bHLH protein family.</text>
</comment>
<dbReference type="Gene3D" id="4.10.280.10">
    <property type="entry name" value="Helix-loop-helix DNA-binding domain"/>
    <property type="match status" value="1"/>
</dbReference>
<feature type="domain" description="BHLH" evidence="6">
    <location>
        <begin position="126"/>
        <end position="175"/>
    </location>
</feature>
<dbReference type="InterPro" id="IPR036638">
    <property type="entry name" value="HLH_DNA-bd_sf"/>
</dbReference>
<proteinExistence type="inferred from homology"/>
<evidence type="ECO:0000313" key="7">
    <source>
        <dbReference type="EMBL" id="KAJ8456053.1"/>
    </source>
</evidence>
<name>A0AAV8PI32_ENSVE</name>
<keyword evidence="2 4" id="KW-0805">Transcription regulation</keyword>
<evidence type="ECO:0000256" key="5">
    <source>
        <dbReference type="SAM" id="MobiDB-lite"/>
    </source>
</evidence>
<evidence type="ECO:0000313" key="8">
    <source>
        <dbReference type="Proteomes" id="UP001222027"/>
    </source>
</evidence>
<feature type="region of interest" description="Disordered" evidence="5">
    <location>
        <begin position="181"/>
        <end position="219"/>
    </location>
</feature>
<comment type="subcellular location">
    <subcellularLocation>
        <location evidence="4">Nucleus</location>
    </subcellularLocation>
</comment>
<dbReference type="GO" id="GO:0000976">
    <property type="term" value="F:transcription cis-regulatory region binding"/>
    <property type="evidence" value="ECO:0007669"/>
    <property type="project" value="TreeGrafter"/>
</dbReference>
<comment type="caution">
    <text evidence="7">The sequence shown here is derived from an EMBL/GenBank/DDBJ whole genome shotgun (WGS) entry which is preliminary data.</text>
</comment>
<evidence type="ECO:0000256" key="3">
    <source>
        <dbReference type="ARBA" id="ARBA00023163"/>
    </source>
</evidence>
<keyword evidence="8" id="KW-1185">Reference proteome</keyword>
<evidence type="ECO:0000256" key="4">
    <source>
        <dbReference type="RuleBase" id="RU369104"/>
    </source>
</evidence>
<feature type="compositionally biased region" description="Basic residues" evidence="5">
    <location>
        <begin position="114"/>
        <end position="123"/>
    </location>
</feature>
<feature type="compositionally biased region" description="Polar residues" evidence="5">
    <location>
        <begin position="181"/>
        <end position="193"/>
    </location>
</feature>
<dbReference type="GO" id="GO:0005634">
    <property type="term" value="C:nucleus"/>
    <property type="evidence" value="ECO:0007669"/>
    <property type="project" value="UniProtKB-SubCell"/>
</dbReference>
<keyword evidence="3 4" id="KW-0804">Transcription</keyword>
<protein>
    <recommendedName>
        <fullName evidence="4">Transcription factor</fullName>
        <shortName evidence="4">bHLH transcription factor</shortName>
    </recommendedName>
    <alternativeName>
        <fullName evidence="4">Basic helix-loop-helix protein</fullName>
    </alternativeName>
</protein>
<feature type="region of interest" description="Disordered" evidence="5">
    <location>
        <begin position="84"/>
        <end position="136"/>
    </location>
</feature>
<accession>A0AAV8PI32</accession>
<dbReference type="SUPFAM" id="SSF47459">
    <property type="entry name" value="HLH, helix-loop-helix DNA-binding domain"/>
    <property type="match status" value="1"/>
</dbReference>